<reference evidence="2" key="1">
    <citation type="submission" date="2023-10" db="EMBL/GenBank/DDBJ databases">
        <authorList>
            <person name="Chen Y."/>
            <person name="Shah S."/>
            <person name="Dougan E. K."/>
            <person name="Thang M."/>
            <person name="Chan C."/>
        </authorList>
    </citation>
    <scope>NUCLEOTIDE SEQUENCE [LARGE SCALE GENOMIC DNA]</scope>
</reference>
<dbReference type="Proteomes" id="UP001189429">
    <property type="component" value="Unassembled WGS sequence"/>
</dbReference>
<name>A0ABN9PN48_9DINO</name>
<gene>
    <name evidence="2" type="ORF">PCOR1329_LOCUS3366</name>
</gene>
<evidence type="ECO:0008006" key="4">
    <source>
        <dbReference type="Google" id="ProtNLM"/>
    </source>
</evidence>
<feature type="transmembrane region" description="Helical" evidence="1">
    <location>
        <begin position="40"/>
        <end position="57"/>
    </location>
</feature>
<dbReference type="EMBL" id="CAUYUJ010000865">
    <property type="protein sequence ID" value="CAK0792921.1"/>
    <property type="molecule type" value="Genomic_DNA"/>
</dbReference>
<keyword evidence="1" id="KW-1133">Transmembrane helix</keyword>
<accession>A0ABN9PN48</accession>
<sequence length="130" mass="13360">MAALESIMMKVAAGIGAVLLVELAVSVRRVKRGNIPRSKLVGHAVSVFLTLVLAWVCSNAGRTIVVSTCKVATWFNTAVPSTNAGHMLALSASVAGAVACCGVGAYYSSGLTIAAVVHKGRTDGFRDLLS</sequence>
<keyword evidence="1" id="KW-0812">Transmembrane</keyword>
<protein>
    <recommendedName>
        <fullName evidence="4">H(+)-exporting diphosphatase</fullName>
    </recommendedName>
</protein>
<organism evidence="2 3">
    <name type="scientific">Prorocentrum cordatum</name>
    <dbReference type="NCBI Taxonomy" id="2364126"/>
    <lineage>
        <taxon>Eukaryota</taxon>
        <taxon>Sar</taxon>
        <taxon>Alveolata</taxon>
        <taxon>Dinophyceae</taxon>
        <taxon>Prorocentrales</taxon>
        <taxon>Prorocentraceae</taxon>
        <taxon>Prorocentrum</taxon>
    </lineage>
</organism>
<evidence type="ECO:0000313" key="3">
    <source>
        <dbReference type="Proteomes" id="UP001189429"/>
    </source>
</evidence>
<evidence type="ECO:0000256" key="1">
    <source>
        <dbReference type="SAM" id="Phobius"/>
    </source>
</evidence>
<keyword evidence="3" id="KW-1185">Reference proteome</keyword>
<evidence type="ECO:0000313" key="2">
    <source>
        <dbReference type="EMBL" id="CAK0792921.1"/>
    </source>
</evidence>
<proteinExistence type="predicted"/>
<comment type="caution">
    <text evidence="2">The sequence shown here is derived from an EMBL/GenBank/DDBJ whole genome shotgun (WGS) entry which is preliminary data.</text>
</comment>
<keyword evidence="1" id="KW-0472">Membrane</keyword>